<dbReference type="Proteomes" id="UP000325811">
    <property type="component" value="Chromosome II"/>
</dbReference>
<protein>
    <submittedName>
        <fullName evidence="2">Uncharacterized protein</fullName>
    </submittedName>
</protein>
<keyword evidence="3" id="KW-1185">Reference proteome</keyword>
<dbReference type="EMBL" id="LR699554">
    <property type="protein sequence ID" value="VVD34487.1"/>
    <property type="molecule type" value="Genomic_DNA"/>
</dbReference>
<sequence length="129" mass="14186">MATLGVSGKVRLITLKANKIQFPNIVINRQKIYFISSTFAAATLAACIFSGNCVFEIRQLPGVSIAVVAMLCAIVIAASCLFALWFFVRLFGEFLRGRWVVPAKTGFIFASSFFAYFVFALFAAKKYCG</sequence>
<dbReference type="KEGG" id="pdio:PDMSB3_3203.1"/>
<feature type="transmembrane region" description="Helical" evidence="1">
    <location>
        <begin position="62"/>
        <end position="87"/>
    </location>
</feature>
<evidence type="ECO:0000313" key="3">
    <source>
        <dbReference type="Proteomes" id="UP000325811"/>
    </source>
</evidence>
<evidence type="ECO:0000313" key="2">
    <source>
        <dbReference type="EMBL" id="VVD34487.1"/>
    </source>
</evidence>
<name>A0A5Q4YX01_9BURK</name>
<accession>A0A5Q4YX01</accession>
<keyword evidence="1" id="KW-0812">Transmembrane</keyword>
<gene>
    <name evidence="2" type="ORF">PDMSB3_3203</name>
</gene>
<evidence type="ECO:0000256" key="1">
    <source>
        <dbReference type="SAM" id="Phobius"/>
    </source>
</evidence>
<dbReference type="AlphaFoldDB" id="A0A5Q4YX01"/>
<dbReference type="RefSeq" id="WP_165189511.1">
    <property type="nucleotide sequence ID" value="NZ_LR699554.1"/>
</dbReference>
<organism evidence="2 3">
    <name type="scientific">Paraburkholderia dioscoreae</name>
    <dbReference type="NCBI Taxonomy" id="2604047"/>
    <lineage>
        <taxon>Bacteria</taxon>
        <taxon>Pseudomonadati</taxon>
        <taxon>Pseudomonadota</taxon>
        <taxon>Betaproteobacteria</taxon>
        <taxon>Burkholderiales</taxon>
        <taxon>Burkholderiaceae</taxon>
        <taxon>Paraburkholderia</taxon>
    </lineage>
</organism>
<feature type="transmembrane region" description="Helical" evidence="1">
    <location>
        <begin position="107"/>
        <end position="124"/>
    </location>
</feature>
<feature type="transmembrane region" description="Helical" evidence="1">
    <location>
        <begin position="32"/>
        <end position="55"/>
    </location>
</feature>
<proteinExistence type="predicted"/>
<keyword evidence="1" id="KW-1133">Transmembrane helix</keyword>
<keyword evidence="1" id="KW-0472">Membrane</keyword>
<reference evidence="2 3" key="1">
    <citation type="submission" date="2019-08" db="EMBL/GenBank/DDBJ databases">
        <authorList>
            <person name="Herpell B J."/>
        </authorList>
    </citation>
    <scope>NUCLEOTIDE SEQUENCE [LARGE SCALE GENOMIC DNA]</scope>
    <source>
        <strain evidence="3">Msb3</strain>
    </source>
</reference>